<proteinExistence type="predicted"/>
<keyword evidence="2" id="KW-0472">Membrane</keyword>
<feature type="transmembrane region" description="Helical" evidence="2">
    <location>
        <begin position="281"/>
        <end position="307"/>
    </location>
</feature>
<evidence type="ECO:0000313" key="4">
    <source>
        <dbReference type="EMBL" id="CAF0949046.1"/>
    </source>
</evidence>
<comment type="caution">
    <text evidence="4">The sequence shown here is derived from an EMBL/GenBank/DDBJ whole genome shotgun (WGS) entry which is preliminary data.</text>
</comment>
<dbReference type="EMBL" id="CAJNOC010002740">
    <property type="protein sequence ID" value="CAF0949046.1"/>
    <property type="molecule type" value="Genomic_DNA"/>
</dbReference>
<evidence type="ECO:0000256" key="2">
    <source>
        <dbReference type="SAM" id="Phobius"/>
    </source>
</evidence>
<keyword evidence="2" id="KW-0812">Transmembrane</keyword>
<feature type="transmembrane region" description="Helical" evidence="2">
    <location>
        <begin position="327"/>
        <end position="350"/>
    </location>
</feature>
<feature type="transmembrane region" description="Helical" evidence="2">
    <location>
        <begin position="215"/>
        <end position="236"/>
    </location>
</feature>
<dbReference type="AlphaFoldDB" id="A0A814D6J5"/>
<sequence>MTFHQIHLIVFLLFSSFKIYDCVISVSIAQSTYNVEYGSSVSIQATLTDLTEYGTVWSYYLTSNPLSPTFIYLENGYSPSADRTKFSVTYSTSGSNLISTLVISNILASDALYTFEVSCNLYRVAGCTSSNKATATLVVITTTSTTTTTTTSTTTTTITTTAATTTSTNSSNSTYCLDGAWNTVQYTLIILNLLVLVISSFLFHFSFYGTVPETFFLILTLVLSLVLIVASLIFWINPTLSSDSSMVAIIIVCCELGACFFLWILILQYSIRLGLNNEISLVINVIICIIGVFELGSAILLIVSNAYCTRKTSISSLSDFNYSYMELIGALFLVLFSLFLLMIAGVVFFIRKKKKESEKFSNLGKVFSPINTPFNIQRLPSVAQRPDNNVRDLWKAKKINTEDEILPEKPTKLTPLFSKKRNDTFVSDVEPNKSKIELLESQENLEIKSESNILKEEAHIGLKAEKKMMDPMPYGWQAKTLTSLDLKPQNELNRSRTMLGGRRVSDIALDDTKNNKNKKTSKRNQSLSVDRDDLLSNDFSGYNSNNESFIKKNKSNSLTRISLS</sequence>
<reference evidence="4" key="1">
    <citation type="submission" date="2021-02" db="EMBL/GenBank/DDBJ databases">
        <authorList>
            <person name="Nowell W R."/>
        </authorList>
    </citation>
    <scope>NUCLEOTIDE SEQUENCE</scope>
    <source>
        <strain evidence="4">Ploen Becks lab</strain>
    </source>
</reference>
<feature type="chain" id="PRO_5032683512" evidence="3">
    <location>
        <begin position="23"/>
        <end position="564"/>
    </location>
</feature>
<protein>
    <submittedName>
        <fullName evidence="4">Uncharacterized protein</fullName>
    </submittedName>
</protein>
<accession>A0A814D6J5</accession>
<organism evidence="4 5">
    <name type="scientific">Brachionus calyciflorus</name>
    <dbReference type="NCBI Taxonomy" id="104777"/>
    <lineage>
        <taxon>Eukaryota</taxon>
        <taxon>Metazoa</taxon>
        <taxon>Spiralia</taxon>
        <taxon>Gnathifera</taxon>
        <taxon>Rotifera</taxon>
        <taxon>Eurotatoria</taxon>
        <taxon>Monogononta</taxon>
        <taxon>Pseudotrocha</taxon>
        <taxon>Ploima</taxon>
        <taxon>Brachionidae</taxon>
        <taxon>Brachionus</taxon>
    </lineage>
</organism>
<keyword evidence="5" id="KW-1185">Reference proteome</keyword>
<dbReference type="OrthoDB" id="10558518at2759"/>
<feature type="transmembrane region" description="Helical" evidence="2">
    <location>
        <begin position="248"/>
        <end position="269"/>
    </location>
</feature>
<evidence type="ECO:0000256" key="1">
    <source>
        <dbReference type="SAM" id="MobiDB-lite"/>
    </source>
</evidence>
<evidence type="ECO:0000256" key="3">
    <source>
        <dbReference type="SAM" id="SignalP"/>
    </source>
</evidence>
<feature type="transmembrane region" description="Helical" evidence="2">
    <location>
        <begin position="186"/>
        <end position="208"/>
    </location>
</feature>
<keyword evidence="2" id="KW-1133">Transmembrane helix</keyword>
<keyword evidence="3" id="KW-0732">Signal</keyword>
<feature type="signal peptide" evidence="3">
    <location>
        <begin position="1"/>
        <end position="22"/>
    </location>
</feature>
<dbReference type="Proteomes" id="UP000663879">
    <property type="component" value="Unassembled WGS sequence"/>
</dbReference>
<feature type="region of interest" description="Disordered" evidence="1">
    <location>
        <begin position="499"/>
        <end position="529"/>
    </location>
</feature>
<evidence type="ECO:0000313" key="5">
    <source>
        <dbReference type="Proteomes" id="UP000663879"/>
    </source>
</evidence>
<gene>
    <name evidence="4" type="ORF">OXX778_LOCUS13840</name>
</gene>
<name>A0A814D6J5_9BILA</name>